<evidence type="ECO:0000256" key="4">
    <source>
        <dbReference type="ARBA" id="ARBA00022722"/>
    </source>
</evidence>
<comment type="caution">
    <text evidence="13">The sequence shown here is derived from an EMBL/GenBank/DDBJ whole genome shotgun (WGS) entry which is preliminary data.</text>
</comment>
<dbReference type="SMART" id="SM00487">
    <property type="entry name" value="DEXDc"/>
    <property type="match status" value="1"/>
</dbReference>
<dbReference type="Proteomes" id="UP000405615">
    <property type="component" value="Unassembled WGS sequence"/>
</dbReference>
<dbReference type="Gene3D" id="3.90.1570.50">
    <property type="match status" value="1"/>
</dbReference>
<organism evidence="13 14">
    <name type="scientific">Listeria monocytogenes serotype 1/2a</name>
    <dbReference type="NCBI Taxonomy" id="1906951"/>
    <lineage>
        <taxon>Bacteria</taxon>
        <taxon>Bacillati</taxon>
        <taxon>Bacillota</taxon>
        <taxon>Bacilli</taxon>
        <taxon>Bacillales</taxon>
        <taxon>Listeriaceae</taxon>
        <taxon>Listeria</taxon>
    </lineage>
</organism>
<evidence type="ECO:0000313" key="13">
    <source>
        <dbReference type="EMBL" id="EAE6068291.1"/>
    </source>
</evidence>
<dbReference type="Pfam" id="PF04313">
    <property type="entry name" value="HSDR_N"/>
    <property type="match status" value="1"/>
</dbReference>
<comment type="catalytic activity">
    <reaction evidence="1">
        <text>Endonucleolytic cleavage of DNA to give random double-stranded fragments with terminal 5'-phosphates, ATP is simultaneously hydrolyzed.</text>
        <dbReference type="EC" id="3.1.21.3"/>
    </reaction>
</comment>
<comment type="similarity">
    <text evidence="2">Belongs to the HsdR family.</text>
</comment>
<protein>
    <recommendedName>
        <fullName evidence="3">type I site-specific deoxyribonuclease</fullName>
        <ecNumber evidence="3">3.1.21.3</ecNumber>
    </recommendedName>
</protein>
<accession>A0A9P1YI98</accession>
<dbReference type="Pfam" id="PF22679">
    <property type="entry name" value="T1R_D3-like"/>
    <property type="match status" value="1"/>
</dbReference>
<dbReference type="Pfam" id="PF18766">
    <property type="entry name" value="SWI2_SNF2"/>
    <property type="match status" value="1"/>
</dbReference>
<dbReference type="InterPro" id="IPR051268">
    <property type="entry name" value="Type-I_R_enzyme_R_subunit"/>
</dbReference>
<evidence type="ECO:0000256" key="5">
    <source>
        <dbReference type="ARBA" id="ARBA00022741"/>
    </source>
</evidence>
<name>A0A9P1YI98_LISMN</name>
<dbReference type="InterPro" id="IPR055180">
    <property type="entry name" value="HsdR_RecA-like_helicase_dom_2"/>
</dbReference>
<dbReference type="InterPro" id="IPR014001">
    <property type="entry name" value="Helicase_ATP-bd"/>
</dbReference>
<dbReference type="PANTHER" id="PTHR30195:SF15">
    <property type="entry name" value="TYPE I RESTRICTION ENZYME HINDI ENDONUCLEASE SUBUNIT"/>
    <property type="match status" value="1"/>
</dbReference>
<proteinExistence type="inferred from homology"/>
<keyword evidence="8" id="KW-0378">Hydrolase</keyword>
<dbReference type="CDD" id="cd22332">
    <property type="entry name" value="HsdR_N"/>
    <property type="match status" value="1"/>
</dbReference>
<keyword evidence="4" id="KW-0540">Nuclease</keyword>
<feature type="coiled-coil region" evidence="11">
    <location>
        <begin position="887"/>
        <end position="914"/>
    </location>
</feature>
<evidence type="ECO:0000256" key="10">
    <source>
        <dbReference type="ARBA" id="ARBA00023125"/>
    </source>
</evidence>
<gene>
    <name evidence="13" type="ORF">E3096_12795</name>
</gene>
<dbReference type="GO" id="GO:0009307">
    <property type="term" value="P:DNA restriction-modification system"/>
    <property type="evidence" value="ECO:0007669"/>
    <property type="project" value="UniProtKB-KW"/>
</dbReference>
<dbReference type="InterPro" id="IPR027417">
    <property type="entry name" value="P-loop_NTPase"/>
</dbReference>
<evidence type="ECO:0000313" key="14">
    <source>
        <dbReference type="Proteomes" id="UP000405615"/>
    </source>
</evidence>
<keyword evidence="6" id="KW-0680">Restriction system</keyword>
<keyword evidence="10" id="KW-0238">DNA-binding</keyword>
<dbReference type="Gene3D" id="3.40.50.300">
    <property type="entry name" value="P-loop containing nucleotide triphosphate hydrolases"/>
    <property type="match status" value="2"/>
</dbReference>
<evidence type="ECO:0000256" key="3">
    <source>
        <dbReference type="ARBA" id="ARBA00012654"/>
    </source>
</evidence>
<evidence type="ECO:0000259" key="12">
    <source>
        <dbReference type="PROSITE" id="PS51192"/>
    </source>
</evidence>
<feature type="domain" description="Helicase ATP-binding" evidence="12">
    <location>
        <begin position="307"/>
        <end position="472"/>
    </location>
</feature>
<dbReference type="InterPro" id="IPR040980">
    <property type="entry name" value="SWI2_SNF2"/>
</dbReference>
<dbReference type="EC" id="3.1.21.3" evidence="3"/>
<reference evidence="13 14" key="1">
    <citation type="submission" date="2019-03" db="EMBL/GenBank/DDBJ databases">
        <authorList>
            <consortium name="GenomeTrakr: Next Generation Sequencing Network for Food Pathogen Tracability"/>
        </authorList>
    </citation>
    <scope>NUCLEOTIDE SEQUENCE [LARGE SCALE GENOMIC DNA]</scope>
    <source>
        <strain evidence="13 14">LS1286</strain>
    </source>
</reference>
<evidence type="ECO:0000256" key="7">
    <source>
        <dbReference type="ARBA" id="ARBA00022759"/>
    </source>
</evidence>
<dbReference type="PANTHER" id="PTHR30195">
    <property type="entry name" value="TYPE I SITE-SPECIFIC DEOXYRIBONUCLEASE PROTEIN SUBUNIT M AND R"/>
    <property type="match status" value="1"/>
</dbReference>
<dbReference type="InterPro" id="IPR007409">
    <property type="entry name" value="Restrct_endonuc_type1_HsdR_N"/>
</dbReference>
<keyword evidence="5" id="KW-0547">Nucleotide-binding</keyword>
<dbReference type="AlphaFoldDB" id="A0A9P1YI98"/>
<dbReference type="PROSITE" id="PS51192">
    <property type="entry name" value="HELICASE_ATP_BIND_1"/>
    <property type="match status" value="1"/>
</dbReference>
<evidence type="ECO:0000256" key="2">
    <source>
        <dbReference type="ARBA" id="ARBA00008598"/>
    </source>
</evidence>
<sequence length="1012" mass="117065">MTANKKFHELTRVQIPAMAHLTRLSYEYLSLKNLNIDEDTGIITDVFKSQFTRFNPEADFENEFKNIKSELDQDDLGRSFYERLTNGEHKLIDFIQPNKNVWQIAAEVEHERDDEKFRPDITIFINGLPLVFVEVKQPNVIRDGLTGIKSESKRTITRLKKKAFRRFNNITQLMIFSDNMPYDSTLGQLQGAYYTTPNLSNLMFNSFKEQEASVFNVTPLDDIKVDCILKDLNKQILKNSREFQTNLESTTPTNKILSSLLTKERILFFIQYGLVYVNEFDKSNGSLDIQKHVMRYPQFFATKAIENKLEEGIKKGVIWHTQGSGKTALAYHNIRYLKDVYQKKDIIPHFYFVVDRLDLADQAAEEFMKRGLTVKKISSSYELSQPFTHDVAVVNIQKFKNETSFINKSGYELREQNIYFIDEAHRSYNPKGSYLANLYNADKDSIKIALTGTPLIAPKKFDSSGEEVLENADLKTTRNIFGEYIHKYYYNDSIADGFTLRLIREDIETQYKAELHSKLQEIQVQQGALNKKMIYAHPKFVDPMLKYILTDLKRFRIAQGDESIGAMIVASSSEQAKELFKQFNEKYAATYGYTAELVLHDQEENKRKVKTFKSGSVDFLFVYSMLLTGFNAPRLKKLYLGRKIKAHNLLQTLTRVNRPYRDYKQGYVVDFADISHEFDKTNQAYLEELTREYDTGITGEDAKNIFGSLFVSTDEINQKLDEADSVLIDYPTDNLEVFSQTISDITDRKTLNELRMALITIKDNFQLARLLGHNEILQRIDLTLVSKMLTMLIQRISTLNQLENADDTSGEELLNLVMDDADFIFVKTGEAELQLAANDLQETKKKVAGGLKENWDKKDPEYISLLEEFKRIMMKQNMSENNDWQFIKTMDEEYKKILRQIGELNRKNRQLAANFSGDHKYARVAKRLNLRKPSDNIGLYNVLKGAKEGIDKVIVNNENILDNDKFFESKTKEIVGETWRNLNGKINVSPQILVKISSLATKEYINEFEGAL</sequence>
<evidence type="ECO:0000256" key="8">
    <source>
        <dbReference type="ARBA" id="ARBA00022801"/>
    </source>
</evidence>
<evidence type="ECO:0000256" key="1">
    <source>
        <dbReference type="ARBA" id="ARBA00000851"/>
    </source>
</evidence>
<dbReference type="EMBL" id="AAASZT010000006">
    <property type="protein sequence ID" value="EAE6068291.1"/>
    <property type="molecule type" value="Genomic_DNA"/>
</dbReference>
<dbReference type="GO" id="GO:0009035">
    <property type="term" value="F:type I site-specific deoxyribonuclease activity"/>
    <property type="evidence" value="ECO:0007669"/>
    <property type="project" value="UniProtKB-EC"/>
</dbReference>
<evidence type="ECO:0000256" key="6">
    <source>
        <dbReference type="ARBA" id="ARBA00022747"/>
    </source>
</evidence>
<dbReference type="GO" id="GO:0005524">
    <property type="term" value="F:ATP binding"/>
    <property type="evidence" value="ECO:0007669"/>
    <property type="project" value="UniProtKB-KW"/>
</dbReference>
<evidence type="ECO:0000256" key="11">
    <source>
        <dbReference type="SAM" id="Coils"/>
    </source>
</evidence>
<keyword evidence="11" id="KW-0175">Coiled coil</keyword>
<evidence type="ECO:0000256" key="9">
    <source>
        <dbReference type="ARBA" id="ARBA00022840"/>
    </source>
</evidence>
<keyword evidence="9" id="KW-0067">ATP-binding</keyword>
<keyword evidence="7 13" id="KW-0255">Endonuclease</keyword>
<dbReference type="GO" id="GO:0003677">
    <property type="term" value="F:DNA binding"/>
    <property type="evidence" value="ECO:0007669"/>
    <property type="project" value="UniProtKB-KW"/>
</dbReference>
<dbReference type="SUPFAM" id="SSF52540">
    <property type="entry name" value="P-loop containing nucleoside triphosphate hydrolases"/>
    <property type="match status" value="2"/>
</dbReference>